<name>A0A2T4Z3C8_9HYPH</name>
<dbReference type="AlphaFoldDB" id="A0A2T4Z3C8"/>
<dbReference type="Pfam" id="PF00144">
    <property type="entry name" value="Beta-lactamase"/>
    <property type="match status" value="1"/>
</dbReference>
<feature type="chain" id="PRO_5015505735" evidence="2">
    <location>
        <begin position="30"/>
        <end position="462"/>
    </location>
</feature>
<dbReference type="SUPFAM" id="SSF56601">
    <property type="entry name" value="beta-lactamase/transpeptidase-like"/>
    <property type="match status" value="1"/>
</dbReference>
<dbReference type="InterPro" id="IPR050789">
    <property type="entry name" value="Diverse_Enzym_Activities"/>
</dbReference>
<feature type="signal peptide" evidence="2">
    <location>
        <begin position="1"/>
        <end position="29"/>
    </location>
</feature>
<proteinExistence type="predicted"/>
<feature type="domain" description="Beta-lactamase-related" evidence="3">
    <location>
        <begin position="81"/>
        <end position="444"/>
    </location>
</feature>
<dbReference type="Gene3D" id="3.40.710.10">
    <property type="entry name" value="DD-peptidase/beta-lactamase superfamily"/>
    <property type="match status" value="1"/>
</dbReference>
<dbReference type="Proteomes" id="UP000241808">
    <property type="component" value="Unassembled WGS sequence"/>
</dbReference>
<dbReference type="EMBL" id="PZZL01000005">
    <property type="protein sequence ID" value="PTM55253.1"/>
    <property type="molecule type" value="Genomic_DNA"/>
</dbReference>
<organism evidence="4 5">
    <name type="scientific">Phreatobacter oligotrophus</name>
    <dbReference type="NCBI Taxonomy" id="1122261"/>
    <lineage>
        <taxon>Bacteria</taxon>
        <taxon>Pseudomonadati</taxon>
        <taxon>Pseudomonadota</taxon>
        <taxon>Alphaproteobacteria</taxon>
        <taxon>Hyphomicrobiales</taxon>
        <taxon>Phreatobacteraceae</taxon>
        <taxon>Phreatobacter</taxon>
    </lineage>
</organism>
<dbReference type="InterPro" id="IPR012338">
    <property type="entry name" value="Beta-lactam/transpept-like"/>
</dbReference>
<dbReference type="InterPro" id="IPR001466">
    <property type="entry name" value="Beta-lactam-related"/>
</dbReference>
<reference evidence="4 5" key="1">
    <citation type="submission" date="2018-04" db="EMBL/GenBank/DDBJ databases">
        <title>Genomic Encyclopedia of Archaeal and Bacterial Type Strains, Phase II (KMG-II): from individual species to whole genera.</title>
        <authorList>
            <person name="Goeker M."/>
        </authorList>
    </citation>
    <scope>NUCLEOTIDE SEQUENCE [LARGE SCALE GENOMIC DNA]</scope>
    <source>
        <strain evidence="4 5">DSM 25521</strain>
    </source>
</reference>
<comment type="caution">
    <text evidence="4">The sequence shown here is derived from an EMBL/GenBank/DDBJ whole genome shotgun (WGS) entry which is preliminary data.</text>
</comment>
<dbReference type="RefSeq" id="WP_245902041.1">
    <property type="nucleotide sequence ID" value="NZ_PZZL01000005.1"/>
</dbReference>
<accession>A0A2T4Z3C8</accession>
<evidence type="ECO:0000313" key="4">
    <source>
        <dbReference type="EMBL" id="PTM55253.1"/>
    </source>
</evidence>
<dbReference type="PANTHER" id="PTHR43283:SF3">
    <property type="entry name" value="BETA-LACTAMASE FAMILY PROTEIN (AFU_ORTHOLOGUE AFUA_5G07500)"/>
    <property type="match status" value="1"/>
</dbReference>
<gene>
    <name evidence="4" type="ORF">C8P69_105406</name>
</gene>
<feature type="compositionally biased region" description="Basic and acidic residues" evidence="1">
    <location>
        <begin position="36"/>
        <end position="62"/>
    </location>
</feature>
<feature type="region of interest" description="Disordered" evidence="1">
    <location>
        <begin position="28"/>
        <end position="62"/>
    </location>
</feature>
<keyword evidence="5" id="KW-1185">Reference proteome</keyword>
<evidence type="ECO:0000256" key="1">
    <source>
        <dbReference type="SAM" id="MobiDB-lite"/>
    </source>
</evidence>
<evidence type="ECO:0000259" key="3">
    <source>
        <dbReference type="Pfam" id="PF00144"/>
    </source>
</evidence>
<dbReference type="PANTHER" id="PTHR43283">
    <property type="entry name" value="BETA-LACTAMASE-RELATED"/>
    <property type="match status" value="1"/>
</dbReference>
<evidence type="ECO:0000313" key="5">
    <source>
        <dbReference type="Proteomes" id="UP000241808"/>
    </source>
</evidence>
<sequence>MSHGRLPARRLSLATIAAALIAASAPAIAQMGPGPGRDDRGFERGPGMDRGGRFEREGRRGRGEETIMGFSRERLARIAPVMREQVDRGMFPGAVTLIARRGRIIHFEAHGFRDAAKTQPMTRDTLFMLASMTKPIVSTAAVMLIEQGKMKLGDPISNWLTELRDMKVQVERRNADGTTTTEDVALARPITVQDLLRHTSGFTYAGSVRSPRLKQLLDDQNIEARTANITGDEMLRRLGQIPLVHQPATNFEYSISTDVLGLLLERVSGKRLDILIKEMILDPLDMRDTTWFVAEGRRSRLAEALDADPAKADMWRAYRIFENPADNGQYFKGGAGLVSTADDYFKFAQMILNGGTFEGRRLVSTKWVEFMLSDHLIGMGGTTAASTGPGYGFGLGFAVRRQDGFAVAPGSTGDAMWAGAWGTSFTIDPREGVVGILMAQGPSNRTHTRMLFKNLIYGALVR</sequence>
<evidence type="ECO:0000256" key="2">
    <source>
        <dbReference type="SAM" id="SignalP"/>
    </source>
</evidence>
<keyword evidence="2" id="KW-0732">Signal</keyword>
<protein>
    <submittedName>
        <fullName evidence="4">CubicO group peptidase (Beta-lactamase class C family)</fullName>
    </submittedName>
</protein>